<dbReference type="InterPro" id="IPR004046">
    <property type="entry name" value="GST_C"/>
</dbReference>
<dbReference type="InterPro" id="IPR036249">
    <property type="entry name" value="Thioredoxin-like_sf"/>
</dbReference>
<keyword evidence="6" id="KW-0808">Transferase</keyword>
<feature type="domain" description="GST N-terminal" evidence="10">
    <location>
        <begin position="6"/>
        <end position="93"/>
    </location>
</feature>
<dbReference type="Proteomes" id="UP000682733">
    <property type="component" value="Unassembled WGS sequence"/>
</dbReference>
<evidence type="ECO:0000313" key="14">
    <source>
        <dbReference type="EMBL" id="CAF3540007.1"/>
    </source>
</evidence>
<gene>
    <name evidence="13" type="ORF">GPM918_LOCUS9786</name>
    <name evidence="12" type="ORF">OVA965_LOCUS2512</name>
    <name evidence="15" type="ORF">SRO942_LOCUS9787</name>
    <name evidence="14" type="ORF">TMI583_LOCUS2512</name>
</gene>
<evidence type="ECO:0000256" key="2">
    <source>
        <dbReference type="ARBA" id="ARBA00005861"/>
    </source>
</evidence>
<dbReference type="GO" id="GO:0004364">
    <property type="term" value="F:glutathione transferase activity"/>
    <property type="evidence" value="ECO:0007669"/>
    <property type="project" value="UniProtKB-EC"/>
</dbReference>
<evidence type="ECO:0000259" key="11">
    <source>
        <dbReference type="PROSITE" id="PS50405"/>
    </source>
</evidence>
<dbReference type="InterPro" id="IPR003081">
    <property type="entry name" value="GST_mu"/>
</dbReference>
<proteinExistence type="inferred from homology"/>
<name>A0A814B2Q9_9BILA</name>
<evidence type="ECO:0000256" key="6">
    <source>
        <dbReference type="ARBA" id="ARBA00022679"/>
    </source>
</evidence>
<dbReference type="EMBL" id="CAJNOK010000544">
    <property type="protein sequence ID" value="CAF0760277.1"/>
    <property type="molecule type" value="Genomic_DNA"/>
</dbReference>
<keyword evidence="16" id="KW-1185">Reference proteome</keyword>
<dbReference type="Gene3D" id="3.40.30.10">
    <property type="entry name" value="Glutaredoxin"/>
    <property type="match status" value="1"/>
</dbReference>
<evidence type="ECO:0000313" key="12">
    <source>
        <dbReference type="EMBL" id="CAF0760277.1"/>
    </source>
</evidence>
<dbReference type="FunFam" id="1.20.1050.10:FF:000020">
    <property type="entry name" value="Glutathione S-transferase P 1"/>
    <property type="match status" value="1"/>
</dbReference>
<evidence type="ECO:0000256" key="1">
    <source>
        <dbReference type="ARBA" id="ARBA00003701"/>
    </source>
</evidence>
<dbReference type="PROSITE" id="PS50405">
    <property type="entry name" value="GST_CTER"/>
    <property type="match status" value="1"/>
</dbReference>
<protein>
    <recommendedName>
        <fullName evidence="5">glutathione transferase</fullName>
        <ecNumber evidence="5">2.5.1.18</ecNumber>
    </recommendedName>
    <alternativeName>
        <fullName evidence="7">GST class-pi</fullName>
    </alternativeName>
</protein>
<dbReference type="PRINTS" id="PR01267">
    <property type="entry name" value="GSTRNSFRASEM"/>
</dbReference>
<dbReference type="PROSITE" id="PS50404">
    <property type="entry name" value="GST_NTER"/>
    <property type="match status" value="1"/>
</dbReference>
<dbReference type="EMBL" id="CAJOBC010001856">
    <property type="protein sequence ID" value="CAF3702488.1"/>
    <property type="molecule type" value="Genomic_DNA"/>
</dbReference>
<dbReference type="InterPro" id="IPR004045">
    <property type="entry name" value="Glutathione_S-Trfase_N"/>
</dbReference>
<dbReference type="InterPro" id="IPR050213">
    <property type="entry name" value="GST_superfamily"/>
</dbReference>
<evidence type="ECO:0000256" key="7">
    <source>
        <dbReference type="ARBA" id="ARBA00032759"/>
    </source>
</evidence>
<dbReference type="SUPFAM" id="SSF52833">
    <property type="entry name" value="Thioredoxin-like"/>
    <property type="match status" value="1"/>
</dbReference>
<evidence type="ECO:0000313" key="15">
    <source>
        <dbReference type="EMBL" id="CAF3702488.1"/>
    </source>
</evidence>
<feature type="region of interest" description="Disordered" evidence="9">
    <location>
        <begin position="211"/>
        <end position="254"/>
    </location>
</feature>
<comment type="function">
    <text evidence="1">Conjugation of reduced glutathione to a wide number of exogenous and endogenous hydrophobic electrophiles.</text>
</comment>
<evidence type="ECO:0000313" key="13">
    <source>
        <dbReference type="EMBL" id="CAF0923493.1"/>
    </source>
</evidence>
<evidence type="ECO:0000256" key="5">
    <source>
        <dbReference type="ARBA" id="ARBA00012452"/>
    </source>
</evidence>
<comment type="caution">
    <text evidence="13">The sequence shown here is derived from an EMBL/GenBank/DDBJ whole genome shotgun (WGS) entry which is preliminary data.</text>
</comment>
<feature type="compositionally biased region" description="Basic and acidic residues" evidence="9">
    <location>
        <begin position="228"/>
        <end position="242"/>
    </location>
</feature>
<reference evidence="13" key="1">
    <citation type="submission" date="2021-02" db="EMBL/GenBank/DDBJ databases">
        <authorList>
            <person name="Nowell W R."/>
        </authorList>
    </citation>
    <scope>NUCLEOTIDE SEQUENCE</scope>
</reference>
<dbReference type="Proteomes" id="UP000677228">
    <property type="component" value="Unassembled WGS sequence"/>
</dbReference>
<evidence type="ECO:0000256" key="4">
    <source>
        <dbReference type="ARBA" id="ARBA00011738"/>
    </source>
</evidence>
<comment type="similarity">
    <text evidence="2">Belongs to the GST superfamily. Mu family.</text>
</comment>
<dbReference type="SFLD" id="SFLDS00019">
    <property type="entry name" value="Glutathione_Transferase_(cytos"/>
    <property type="match status" value="1"/>
</dbReference>
<dbReference type="SFLD" id="SFLDG01205">
    <property type="entry name" value="AMPS.1"/>
    <property type="match status" value="1"/>
</dbReference>
<comment type="catalytic activity">
    <reaction evidence="8">
        <text>RX + glutathione = an S-substituted glutathione + a halide anion + H(+)</text>
        <dbReference type="Rhea" id="RHEA:16437"/>
        <dbReference type="ChEBI" id="CHEBI:15378"/>
        <dbReference type="ChEBI" id="CHEBI:16042"/>
        <dbReference type="ChEBI" id="CHEBI:17792"/>
        <dbReference type="ChEBI" id="CHEBI:57925"/>
        <dbReference type="ChEBI" id="CHEBI:90779"/>
        <dbReference type="EC" id="2.5.1.18"/>
    </reaction>
</comment>
<dbReference type="EC" id="2.5.1.18" evidence="5"/>
<dbReference type="GO" id="GO:0006749">
    <property type="term" value="P:glutathione metabolic process"/>
    <property type="evidence" value="ECO:0007669"/>
    <property type="project" value="TreeGrafter"/>
</dbReference>
<organism evidence="13 16">
    <name type="scientific">Didymodactylos carnosus</name>
    <dbReference type="NCBI Taxonomy" id="1234261"/>
    <lineage>
        <taxon>Eukaryota</taxon>
        <taxon>Metazoa</taxon>
        <taxon>Spiralia</taxon>
        <taxon>Gnathifera</taxon>
        <taxon>Rotifera</taxon>
        <taxon>Eurotatoria</taxon>
        <taxon>Bdelloidea</taxon>
        <taxon>Philodinida</taxon>
        <taxon>Philodinidae</taxon>
        <taxon>Didymodactylos</taxon>
    </lineage>
</organism>
<evidence type="ECO:0000256" key="9">
    <source>
        <dbReference type="SAM" id="MobiDB-lite"/>
    </source>
</evidence>
<dbReference type="Proteomes" id="UP000663829">
    <property type="component" value="Unassembled WGS sequence"/>
</dbReference>
<dbReference type="SFLD" id="SFLDG00363">
    <property type="entry name" value="AMPS_(cytGST):_Alpha-__Mu-__Pi"/>
    <property type="match status" value="1"/>
</dbReference>
<evidence type="ECO:0000256" key="3">
    <source>
        <dbReference type="ARBA" id="ARBA00007297"/>
    </source>
</evidence>
<dbReference type="PANTHER" id="PTHR11571">
    <property type="entry name" value="GLUTATHIONE S-TRANSFERASE"/>
    <property type="match status" value="1"/>
</dbReference>
<dbReference type="Proteomes" id="UP000681722">
    <property type="component" value="Unassembled WGS sequence"/>
</dbReference>
<feature type="domain" description="GST C-terminal" evidence="11">
    <location>
        <begin position="95"/>
        <end position="216"/>
    </location>
</feature>
<dbReference type="InterPro" id="IPR010987">
    <property type="entry name" value="Glutathione-S-Trfase_C-like"/>
</dbReference>
<dbReference type="SUPFAM" id="SSF47616">
    <property type="entry name" value="GST C-terminal domain-like"/>
    <property type="match status" value="1"/>
</dbReference>
<dbReference type="AlphaFoldDB" id="A0A814B2Q9"/>
<evidence type="ECO:0000313" key="16">
    <source>
        <dbReference type="Proteomes" id="UP000663829"/>
    </source>
</evidence>
<dbReference type="Gene3D" id="1.20.1050.10">
    <property type="match status" value="1"/>
</dbReference>
<comment type="subunit">
    <text evidence="4">Homodimer.</text>
</comment>
<dbReference type="EMBL" id="CAJOBA010000544">
    <property type="protein sequence ID" value="CAF3540007.1"/>
    <property type="molecule type" value="Genomic_DNA"/>
</dbReference>
<evidence type="ECO:0000259" key="10">
    <source>
        <dbReference type="PROSITE" id="PS50404"/>
    </source>
</evidence>
<dbReference type="OrthoDB" id="4951845at2759"/>
<sequence>MSSKGNELILGYWDIRGFVEPSRLLLQYTKTPFQNKLYRFGDAPDYSREQWLKEKSTLGLDFPNLPYLIDGDLKLSQSKSILTHLGRKCNLMGKTEHETSMIELLIDQSHDLRSDLNNVCYRAINFEAVKKNFCESTLPIHLKMYDDFLSKHGKKWLLSDQLTAADFQFFEYIDCCWVLSNDTWEEYPTVLKYMKQFREIPELKKYLEGEHQKRPINGKTAKFGGNAVKHEEKKKEEKKIEPEETAAAPTEQKS</sequence>
<dbReference type="InterPro" id="IPR036282">
    <property type="entry name" value="Glutathione-S-Trfase_C_sf"/>
</dbReference>
<dbReference type="EMBL" id="CAJNOQ010001856">
    <property type="protein sequence ID" value="CAF0923493.1"/>
    <property type="molecule type" value="Genomic_DNA"/>
</dbReference>
<dbReference type="CDD" id="cd03075">
    <property type="entry name" value="GST_N_Mu"/>
    <property type="match status" value="1"/>
</dbReference>
<dbReference type="Pfam" id="PF02798">
    <property type="entry name" value="GST_N"/>
    <property type="match status" value="1"/>
</dbReference>
<evidence type="ECO:0000256" key="8">
    <source>
        <dbReference type="ARBA" id="ARBA00047960"/>
    </source>
</evidence>
<accession>A0A814B2Q9</accession>
<comment type="similarity">
    <text evidence="3">Belongs to the GST superfamily. Pi family.</text>
</comment>
<dbReference type="InterPro" id="IPR040079">
    <property type="entry name" value="Glutathione_S-Trfase"/>
</dbReference>
<dbReference type="PANTHER" id="PTHR11571:SF222">
    <property type="entry name" value="GLUTATHIONE TRANSFERASE"/>
    <property type="match status" value="1"/>
</dbReference>
<dbReference type="Pfam" id="PF14497">
    <property type="entry name" value="GST_C_3"/>
    <property type="match status" value="1"/>
</dbReference>